<sequence>MIKDHILYWNFDPVIFWITDSFPLKYYGLLFVTGLMLGYVVVRSIYRKEGVPVSQLDTLLTYIVIGTVAGARLGHCLFYDPGYYLQHPLEIVLPIQEVEGSYRFVGYQGLASHGGAIGVLLALIYYHRKYKVPLLWLLDRIAIAIPLTGTCIRLGNFMNSEIYGKPTHSNWGVVFMRDDLIPRHPTQLYEATAYIAIFILLELCYRNKKLRQQGGFIFGLFLMTLFSARFLIEFFKENQVGFEDAMIINMGQVLSIPFILLGIFFVLKHKILQTKTVHTP</sequence>
<dbReference type="NCBIfam" id="TIGR00544">
    <property type="entry name" value="lgt"/>
    <property type="match status" value="1"/>
</dbReference>
<dbReference type="InterPro" id="IPR001640">
    <property type="entry name" value="Lgt"/>
</dbReference>
<dbReference type="GO" id="GO:0042158">
    <property type="term" value="P:lipoprotein biosynthetic process"/>
    <property type="evidence" value="ECO:0007669"/>
    <property type="project" value="UniProtKB-UniRule"/>
</dbReference>
<feature type="transmembrane region" description="Helical" evidence="7">
    <location>
        <begin position="58"/>
        <end position="84"/>
    </location>
</feature>
<dbReference type="GO" id="GO:0008961">
    <property type="term" value="F:phosphatidylglycerol-prolipoprotein diacylglyceryl transferase activity"/>
    <property type="evidence" value="ECO:0007669"/>
    <property type="project" value="UniProtKB-UniRule"/>
</dbReference>
<evidence type="ECO:0000256" key="7">
    <source>
        <dbReference type="HAMAP-Rule" id="MF_01147"/>
    </source>
</evidence>
<gene>
    <name evidence="7" type="primary">lgt</name>
    <name evidence="8" type="ORF">SAMN02927921_02202</name>
</gene>
<dbReference type="HAMAP" id="MF_01147">
    <property type="entry name" value="Lgt"/>
    <property type="match status" value="1"/>
</dbReference>
<dbReference type="GO" id="GO:0005886">
    <property type="term" value="C:plasma membrane"/>
    <property type="evidence" value="ECO:0007669"/>
    <property type="project" value="UniProtKB-SubCell"/>
</dbReference>
<dbReference type="STRING" id="1150368.SAMN02927921_02202"/>
<proteinExistence type="inferred from homology"/>
<dbReference type="Proteomes" id="UP000182248">
    <property type="component" value="Unassembled WGS sequence"/>
</dbReference>
<dbReference type="OrthoDB" id="871140at2"/>
<dbReference type="EC" id="2.5.1.145" evidence="7"/>
<comment type="similarity">
    <text evidence="1 7">Belongs to the Lgt family.</text>
</comment>
<dbReference type="EMBL" id="FPJE01000011">
    <property type="protein sequence ID" value="SFW54136.1"/>
    <property type="molecule type" value="Genomic_DNA"/>
</dbReference>
<comment type="function">
    <text evidence="7">Catalyzes the transfer of the diacylglyceryl group from phosphatidylglycerol to the sulfhydryl group of the N-terminal cysteine of a prolipoprotein, the first step in the formation of mature lipoproteins.</text>
</comment>
<protein>
    <recommendedName>
        <fullName evidence="7">Phosphatidylglycerol--prolipoprotein diacylglyceryl transferase</fullName>
        <ecNumber evidence="7">2.5.1.145</ecNumber>
    </recommendedName>
</protein>
<accession>A0A1K1Q2K9</accession>
<dbReference type="Pfam" id="PF01790">
    <property type="entry name" value="LGT"/>
    <property type="match status" value="1"/>
</dbReference>
<dbReference type="UniPathway" id="UPA00664"/>
<evidence type="ECO:0000256" key="3">
    <source>
        <dbReference type="ARBA" id="ARBA00022679"/>
    </source>
</evidence>
<evidence type="ECO:0000256" key="2">
    <source>
        <dbReference type="ARBA" id="ARBA00022475"/>
    </source>
</evidence>
<dbReference type="AlphaFoldDB" id="A0A1K1Q2K9"/>
<comment type="catalytic activity">
    <reaction evidence="7">
        <text>L-cysteinyl-[prolipoprotein] + a 1,2-diacyl-sn-glycero-3-phospho-(1'-sn-glycerol) = an S-1,2-diacyl-sn-glyceryl-L-cysteinyl-[prolipoprotein] + sn-glycerol 1-phosphate + H(+)</text>
        <dbReference type="Rhea" id="RHEA:56712"/>
        <dbReference type="Rhea" id="RHEA-COMP:14679"/>
        <dbReference type="Rhea" id="RHEA-COMP:14680"/>
        <dbReference type="ChEBI" id="CHEBI:15378"/>
        <dbReference type="ChEBI" id="CHEBI:29950"/>
        <dbReference type="ChEBI" id="CHEBI:57685"/>
        <dbReference type="ChEBI" id="CHEBI:64716"/>
        <dbReference type="ChEBI" id="CHEBI:140658"/>
        <dbReference type="EC" id="2.5.1.145"/>
    </reaction>
</comment>
<feature type="transmembrane region" description="Helical" evidence="7">
    <location>
        <begin position="26"/>
        <end position="46"/>
    </location>
</feature>
<keyword evidence="2 7" id="KW-1003">Cell membrane</keyword>
<evidence type="ECO:0000313" key="9">
    <source>
        <dbReference type="Proteomes" id="UP000182248"/>
    </source>
</evidence>
<dbReference type="PANTHER" id="PTHR30589:SF0">
    <property type="entry name" value="PHOSPHATIDYLGLYCEROL--PROLIPOPROTEIN DIACYLGLYCERYL TRANSFERASE"/>
    <property type="match status" value="1"/>
</dbReference>
<feature type="transmembrane region" description="Helical" evidence="7">
    <location>
        <begin position="216"/>
        <end position="235"/>
    </location>
</feature>
<dbReference type="PANTHER" id="PTHR30589">
    <property type="entry name" value="PROLIPOPROTEIN DIACYLGLYCERYL TRANSFERASE"/>
    <property type="match status" value="1"/>
</dbReference>
<evidence type="ECO:0000256" key="5">
    <source>
        <dbReference type="ARBA" id="ARBA00022989"/>
    </source>
</evidence>
<evidence type="ECO:0000256" key="1">
    <source>
        <dbReference type="ARBA" id="ARBA00007150"/>
    </source>
</evidence>
<keyword evidence="3 7" id="KW-0808">Transferase</keyword>
<feature type="transmembrane region" description="Helical" evidence="7">
    <location>
        <begin position="104"/>
        <end position="125"/>
    </location>
</feature>
<keyword evidence="4 7" id="KW-0812">Transmembrane</keyword>
<feature type="transmembrane region" description="Helical" evidence="7">
    <location>
        <begin position="247"/>
        <end position="267"/>
    </location>
</feature>
<name>A0A1K1Q2K9_9FLAO</name>
<keyword evidence="6 7" id="KW-0472">Membrane</keyword>
<evidence type="ECO:0000256" key="6">
    <source>
        <dbReference type="ARBA" id="ARBA00023136"/>
    </source>
</evidence>
<keyword evidence="8" id="KW-0449">Lipoprotein</keyword>
<dbReference type="PROSITE" id="PS01311">
    <property type="entry name" value="LGT"/>
    <property type="match status" value="1"/>
</dbReference>
<organism evidence="8 9">
    <name type="scientific">Sinomicrobium oceani</name>
    <dbReference type="NCBI Taxonomy" id="1150368"/>
    <lineage>
        <taxon>Bacteria</taxon>
        <taxon>Pseudomonadati</taxon>
        <taxon>Bacteroidota</taxon>
        <taxon>Flavobacteriia</taxon>
        <taxon>Flavobacteriales</taxon>
        <taxon>Flavobacteriaceae</taxon>
        <taxon>Sinomicrobium</taxon>
    </lineage>
</organism>
<comment type="pathway">
    <text evidence="7">Protein modification; lipoprotein biosynthesis (diacylglyceryl transfer).</text>
</comment>
<evidence type="ECO:0000256" key="4">
    <source>
        <dbReference type="ARBA" id="ARBA00022692"/>
    </source>
</evidence>
<feature type="binding site" evidence="7">
    <location>
        <position position="153"/>
    </location>
    <ligand>
        <name>a 1,2-diacyl-sn-glycero-3-phospho-(1'-sn-glycerol)</name>
        <dbReference type="ChEBI" id="CHEBI:64716"/>
    </ligand>
</feature>
<evidence type="ECO:0000313" key="8">
    <source>
        <dbReference type="EMBL" id="SFW54136.1"/>
    </source>
</evidence>
<reference evidence="8 9" key="1">
    <citation type="submission" date="2016-11" db="EMBL/GenBank/DDBJ databases">
        <authorList>
            <person name="Jaros S."/>
            <person name="Januszkiewicz K."/>
            <person name="Wedrychowicz H."/>
        </authorList>
    </citation>
    <scope>NUCLEOTIDE SEQUENCE [LARGE SCALE GENOMIC DNA]</scope>
    <source>
        <strain evidence="8 9">CGMCC 1.12145</strain>
    </source>
</reference>
<keyword evidence="9" id="KW-1185">Reference proteome</keyword>
<keyword evidence="5 7" id="KW-1133">Transmembrane helix</keyword>
<comment type="subcellular location">
    <subcellularLocation>
        <location evidence="7">Cell membrane</location>
        <topology evidence="7">Multi-pass membrane protein</topology>
    </subcellularLocation>
</comment>